<protein>
    <recommendedName>
        <fullName evidence="2">DUF427 domain-containing protein</fullName>
    </recommendedName>
</protein>
<feature type="compositionally biased region" description="Polar residues" evidence="1">
    <location>
        <begin position="1"/>
        <end position="16"/>
    </location>
</feature>
<accession>A0A316Z0B9</accession>
<dbReference type="EMBL" id="KZ819308">
    <property type="protein sequence ID" value="PWN94959.1"/>
    <property type="molecule type" value="Genomic_DNA"/>
</dbReference>
<evidence type="ECO:0000259" key="2">
    <source>
        <dbReference type="Pfam" id="PF04248"/>
    </source>
</evidence>
<evidence type="ECO:0000256" key="1">
    <source>
        <dbReference type="SAM" id="MobiDB-lite"/>
    </source>
</evidence>
<keyword evidence="4" id="KW-1185">Reference proteome</keyword>
<dbReference type="Gene3D" id="2.170.150.40">
    <property type="entry name" value="Domain of unknown function (DUF427)"/>
    <property type="match status" value="1"/>
</dbReference>
<evidence type="ECO:0000313" key="3">
    <source>
        <dbReference type="EMBL" id="PWN94959.1"/>
    </source>
</evidence>
<sequence length="149" mass="15533">MAQHSVSLSEGTTHRVTVTLLPPPGSDAPPHLVADSARAPEAVVTLHEAGAKAYPDRYYFGAAALAGVPLTPAPGTPASAFAPAQGKTSFCPYKGTARYHDVGHAAPAAAWSYPDGAHGMQRIADKVCFWTMGAGARLQLRVDGQLRDD</sequence>
<dbReference type="InterPro" id="IPR038694">
    <property type="entry name" value="DUF427_sf"/>
</dbReference>
<dbReference type="AlphaFoldDB" id="A0A316Z0B9"/>
<feature type="domain" description="DUF427" evidence="2">
    <location>
        <begin position="44"/>
        <end position="131"/>
    </location>
</feature>
<proteinExistence type="predicted"/>
<reference evidence="3 4" key="1">
    <citation type="journal article" date="2018" name="Mol. Biol. Evol.">
        <title>Broad Genomic Sampling Reveals a Smut Pathogenic Ancestry of the Fungal Clade Ustilaginomycotina.</title>
        <authorList>
            <person name="Kijpornyongpan T."/>
            <person name="Mondo S.J."/>
            <person name="Barry K."/>
            <person name="Sandor L."/>
            <person name="Lee J."/>
            <person name="Lipzen A."/>
            <person name="Pangilinan J."/>
            <person name="LaButti K."/>
            <person name="Hainaut M."/>
            <person name="Henrissat B."/>
            <person name="Grigoriev I.V."/>
            <person name="Spatafora J.W."/>
            <person name="Aime M.C."/>
        </authorList>
    </citation>
    <scope>NUCLEOTIDE SEQUENCE [LARGE SCALE GENOMIC DNA]</scope>
    <source>
        <strain evidence="3 4">MCA 4186</strain>
    </source>
</reference>
<dbReference type="Proteomes" id="UP000245946">
    <property type="component" value="Unassembled WGS sequence"/>
</dbReference>
<name>A0A316Z0B9_9BASI</name>
<dbReference type="RefSeq" id="XP_025595238.1">
    <property type="nucleotide sequence ID" value="XM_025743529.1"/>
</dbReference>
<dbReference type="Pfam" id="PF04248">
    <property type="entry name" value="NTP_transf_9"/>
    <property type="match status" value="1"/>
</dbReference>
<organism evidence="3 4">
    <name type="scientific">Tilletiopsis washingtonensis</name>
    <dbReference type="NCBI Taxonomy" id="58919"/>
    <lineage>
        <taxon>Eukaryota</taxon>
        <taxon>Fungi</taxon>
        <taxon>Dikarya</taxon>
        <taxon>Basidiomycota</taxon>
        <taxon>Ustilaginomycotina</taxon>
        <taxon>Exobasidiomycetes</taxon>
        <taxon>Entylomatales</taxon>
        <taxon>Entylomatales incertae sedis</taxon>
        <taxon>Tilletiopsis</taxon>
    </lineage>
</organism>
<dbReference type="GeneID" id="37271073"/>
<dbReference type="InterPro" id="IPR007361">
    <property type="entry name" value="DUF427"/>
</dbReference>
<evidence type="ECO:0000313" key="4">
    <source>
        <dbReference type="Proteomes" id="UP000245946"/>
    </source>
</evidence>
<gene>
    <name evidence="3" type="ORF">FA09DRAFT_332612</name>
</gene>
<feature type="region of interest" description="Disordered" evidence="1">
    <location>
        <begin position="1"/>
        <end position="25"/>
    </location>
</feature>